<dbReference type="InterPro" id="IPR014004">
    <property type="entry name" value="Transpt-assoc_nodulatn_dom_bac"/>
</dbReference>
<organism evidence="3 4">
    <name type="scientific">Aeromonas hydrophila subsp. hydrophila (strain ATCC 7966 / DSM 30187 / BCRC 13018 / CCUG 14551 / JCM 1027 / KCTC 2358 / NCIMB 9240 / NCTC 8049)</name>
    <dbReference type="NCBI Taxonomy" id="380703"/>
    <lineage>
        <taxon>Bacteria</taxon>
        <taxon>Pseudomonadati</taxon>
        <taxon>Pseudomonadota</taxon>
        <taxon>Gammaproteobacteria</taxon>
        <taxon>Aeromonadales</taxon>
        <taxon>Aeromonadaceae</taxon>
        <taxon>Aeromonas</taxon>
    </lineage>
</organism>
<evidence type="ECO:0000256" key="1">
    <source>
        <dbReference type="ARBA" id="ARBA00022729"/>
    </source>
</evidence>
<dbReference type="NCBIfam" id="NF008247">
    <property type="entry name" value="PRK11023.1"/>
    <property type="match status" value="1"/>
</dbReference>
<dbReference type="EMBL" id="CP000462">
    <property type="protein sequence ID" value="ABK38893.1"/>
    <property type="molecule type" value="Genomic_DNA"/>
</dbReference>
<dbReference type="OrthoDB" id="9783990at2"/>
<dbReference type="PROSITE" id="PS50914">
    <property type="entry name" value="BON"/>
    <property type="match status" value="2"/>
</dbReference>
<dbReference type="InterPro" id="IPR051686">
    <property type="entry name" value="Lipoprotein_DolP"/>
</dbReference>
<proteinExistence type="predicted"/>
<feature type="domain" description="BON" evidence="2">
    <location>
        <begin position="140"/>
        <end position="207"/>
    </location>
</feature>
<dbReference type="Pfam" id="PF04972">
    <property type="entry name" value="BON"/>
    <property type="match status" value="2"/>
</dbReference>
<reference evidence="3 4" key="1">
    <citation type="journal article" date="2006" name="J. Bacteriol.">
        <title>Genome sequence of Aeromonas hydrophila ATCC 7966T: jack of all trades.</title>
        <authorList>
            <person name="Seshadri R."/>
            <person name="Joseph S.W."/>
            <person name="Chopra A.K."/>
            <person name="Sha J."/>
            <person name="Shaw J."/>
            <person name="Graf J."/>
            <person name="Haft D."/>
            <person name="Wu M."/>
            <person name="Ren Q."/>
            <person name="Rosovitz M.J."/>
            <person name="Madupu R."/>
            <person name="Tallon L."/>
            <person name="Kim M."/>
            <person name="Jin S."/>
            <person name="Vuong H."/>
            <person name="Stine O.C."/>
            <person name="Ali A."/>
            <person name="Horneman A.J."/>
            <person name="Heidelberg J.F."/>
        </authorList>
    </citation>
    <scope>NUCLEOTIDE SEQUENCE [LARGE SCALE GENOMIC DNA]</scope>
    <source>
        <strain evidence="4">ATCC 7966 / DSM 30187 / BCRC 13018 / CCUG 14551 / JCM 1027 / KCTC 2358 / NCIMB 9240 / NCTC 8049</strain>
    </source>
</reference>
<dbReference type="AlphaFoldDB" id="A0KPY6"/>
<dbReference type="SMART" id="SM00749">
    <property type="entry name" value="BON"/>
    <property type="match status" value="2"/>
</dbReference>
<dbReference type="InterPro" id="IPR007055">
    <property type="entry name" value="BON_dom"/>
</dbReference>
<feature type="domain" description="BON" evidence="2">
    <location>
        <begin position="62"/>
        <end position="131"/>
    </location>
</feature>
<evidence type="ECO:0000313" key="3">
    <source>
        <dbReference type="EMBL" id="ABK38893.1"/>
    </source>
</evidence>
<evidence type="ECO:0000259" key="2">
    <source>
        <dbReference type="PROSITE" id="PS50914"/>
    </source>
</evidence>
<name>A0KPY6_AERHH</name>
<dbReference type="HOGENOM" id="CLU_083606_3_0_6"/>
<dbReference type="STRING" id="380703.AHA_3898"/>
<dbReference type="PATRIC" id="fig|380703.7.peg.3868"/>
<keyword evidence="1" id="KW-0732">Signal</keyword>
<dbReference type="KEGG" id="aha:AHA_3898"/>
<sequence>MISSTRLFSRNRKIETMNKQILLLGLLAGTLLLQGCAAVVVGGAAGTAKASGDRRTLGAQWDDQAIELKAANLLADNKPLSAASKISVYSNNGRVLLVGQTPSDAYKLEAGKIVARIEGVRHVYNELRLGQPVSIGVRSNDSWITSKVRTDMLGAKNFDSAKVKVVTENGEVFLIGLVTRQEGEHAVEIARHVSGVKRVIKAFEFAQN</sequence>
<keyword evidence="4" id="KW-1185">Reference proteome</keyword>
<evidence type="ECO:0000313" key="4">
    <source>
        <dbReference type="Proteomes" id="UP000000756"/>
    </source>
</evidence>
<dbReference type="EnsemblBacteria" id="ABK38893">
    <property type="protein sequence ID" value="ABK38893"/>
    <property type="gene ID" value="AHA_3898"/>
</dbReference>
<dbReference type="PANTHER" id="PTHR34606:SF4">
    <property type="entry name" value="OUTER MEMBRANE LIPOPROTEIN DOLP"/>
    <property type="match status" value="1"/>
</dbReference>
<accession>A0KPY6</accession>
<protein>
    <submittedName>
        <fullName evidence="3">Secreted protein</fullName>
    </submittedName>
</protein>
<dbReference type="PANTHER" id="PTHR34606">
    <property type="entry name" value="BON DOMAIN-CONTAINING PROTEIN"/>
    <property type="match status" value="1"/>
</dbReference>
<dbReference type="Proteomes" id="UP000000756">
    <property type="component" value="Chromosome"/>
</dbReference>
<gene>
    <name evidence="3" type="ordered locus">AHA_3898</name>
</gene>
<dbReference type="Gene3D" id="3.30.1340.30">
    <property type="match status" value="1"/>
</dbReference>
<dbReference type="eggNOG" id="COG2823">
    <property type="taxonomic scope" value="Bacteria"/>
</dbReference>